<sequence>MIKSFDKISGIIFLLISILFISESLKISGSAYGSVVGPKIYPLILGIVLGILSLRLLYEAFKQASDKKETMKLDYKKFAIIFISAIVYVLLLEIIGYVISTFIFLVVAFQVMEKGRVIQTLIISAIFSYGVYAMYVNLLGGALPRFSLF</sequence>
<feature type="domain" description="DUF1468" evidence="2">
    <location>
        <begin position="8"/>
        <end position="144"/>
    </location>
</feature>
<keyword evidence="1" id="KW-1133">Transmembrane helix</keyword>
<feature type="transmembrane region" description="Helical" evidence="1">
    <location>
        <begin position="40"/>
        <end position="58"/>
    </location>
</feature>
<keyword evidence="4" id="KW-1185">Reference proteome</keyword>
<reference evidence="3 4" key="1">
    <citation type="submission" date="2018-12" db="EMBL/GenBank/DDBJ databases">
        <authorList>
            <person name="Yu L."/>
        </authorList>
    </citation>
    <scope>NUCLEOTIDE SEQUENCE [LARGE SCALE GENOMIC DNA]</scope>
    <source>
        <strain evidence="3 4">S5H2222</strain>
    </source>
</reference>
<dbReference type="Proteomes" id="UP000276349">
    <property type="component" value="Unassembled WGS sequence"/>
</dbReference>
<feature type="transmembrane region" description="Helical" evidence="1">
    <location>
        <begin position="117"/>
        <end position="139"/>
    </location>
</feature>
<gene>
    <name evidence="3" type="ORF">EKG35_03445</name>
</gene>
<evidence type="ECO:0000313" key="4">
    <source>
        <dbReference type="Proteomes" id="UP000276349"/>
    </source>
</evidence>
<dbReference type="AlphaFoldDB" id="A0A3S0KLJ1"/>
<dbReference type="Pfam" id="PF07331">
    <property type="entry name" value="TctB"/>
    <property type="match status" value="1"/>
</dbReference>
<accession>A0A3S0KLJ1</accession>
<evidence type="ECO:0000259" key="2">
    <source>
        <dbReference type="Pfam" id="PF07331"/>
    </source>
</evidence>
<protein>
    <submittedName>
        <fullName evidence="3">Tripartite tricarboxylate transporter TctB family protein</fullName>
    </submittedName>
</protein>
<dbReference type="OrthoDB" id="1683098at2"/>
<evidence type="ECO:0000313" key="3">
    <source>
        <dbReference type="EMBL" id="RTQ95446.1"/>
    </source>
</evidence>
<organism evidence="3 4">
    <name type="scientific">Lysinibacillus telephonicus</name>
    <dbReference type="NCBI Taxonomy" id="1714840"/>
    <lineage>
        <taxon>Bacteria</taxon>
        <taxon>Bacillati</taxon>
        <taxon>Bacillota</taxon>
        <taxon>Bacilli</taxon>
        <taxon>Bacillales</taxon>
        <taxon>Bacillaceae</taxon>
        <taxon>Lysinibacillus</taxon>
    </lineage>
</organism>
<keyword evidence="1" id="KW-0472">Membrane</keyword>
<dbReference type="InterPro" id="IPR009936">
    <property type="entry name" value="DUF1468"/>
</dbReference>
<name>A0A3S0KLJ1_9BACI</name>
<evidence type="ECO:0000256" key="1">
    <source>
        <dbReference type="SAM" id="Phobius"/>
    </source>
</evidence>
<feature type="transmembrane region" description="Helical" evidence="1">
    <location>
        <begin position="78"/>
        <end position="111"/>
    </location>
</feature>
<keyword evidence="1" id="KW-0812">Transmembrane</keyword>
<dbReference type="RefSeq" id="WP_126292924.1">
    <property type="nucleotide sequence ID" value="NZ_CP155468.1"/>
</dbReference>
<proteinExistence type="predicted"/>
<comment type="caution">
    <text evidence="3">The sequence shown here is derived from an EMBL/GenBank/DDBJ whole genome shotgun (WGS) entry which is preliminary data.</text>
</comment>
<dbReference type="EMBL" id="RXNR01000006">
    <property type="protein sequence ID" value="RTQ95446.1"/>
    <property type="molecule type" value="Genomic_DNA"/>
</dbReference>